<sequence length="64" mass="7341">MAQFELLADAEGWNDQERDLRLVASLRGPAVGMLAHLTPTQRKNYFNLVGVLQRRFDQQQQAEV</sequence>
<dbReference type="AlphaFoldDB" id="A0A5B7IB57"/>
<organism evidence="1 2">
    <name type="scientific">Portunus trituberculatus</name>
    <name type="common">Swimming crab</name>
    <name type="synonym">Neptunus trituberculatus</name>
    <dbReference type="NCBI Taxonomy" id="210409"/>
    <lineage>
        <taxon>Eukaryota</taxon>
        <taxon>Metazoa</taxon>
        <taxon>Ecdysozoa</taxon>
        <taxon>Arthropoda</taxon>
        <taxon>Crustacea</taxon>
        <taxon>Multicrustacea</taxon>
        <taxon>Malacostraca</taxon>
        <taxon>Eumalacostraca</taxon>
        <taxon>Eucarida</taxon>
        <taxon>Decapoda</taxon>
        <taxon>Pleocyemata</taxon>
        <taxon>Brachyura</taxon>
        <taxon>Eubrachyura</taxon>
        <taxon>Portunoidea</taxon>
        <taxon>Portunidae</taxon>
        <taxon>Portuninae</taxon>
        <taxon>Portunus</taxon>
    </lineage>
</organism>
<reference evidence="1 2" key="1">
    <citation type="submission" date="2019-05" db="EMBL/GenBank/DDBJ databases">
        <title>Another draft genome of Portunus trituberculatus and its Hox gene families provides insights of decapod evolution.</title>
        <authorList>
            <person name="Jeong J.-H."/>
            <person name="Song I."/>
            <person name="Kim S."/>
            <person name="Choi T."/>
            <person name="Kim D."/>
            <person name="Ryu S."/>
            <person name="Kim W."/>
        </authorList>
    </citation>
    <scope>NUCLEOTIDE SEQUENCE [LARGE SCALE GENOMIC DNA]</scope>
    <source>
        <tissue evidence="1">Muscle</tissue>
    </source>
</reference>
<comment type="caution">
    <text evidence="1">The sequence shown here is derived from an EMBL/GenBank/DDBJ whole genome shotgun (WGS) entry which is preliminary data.</text>
</comment>
<name>A0A5B7IB57_PORTR</name>
<evidence type="ECO:0000313" key="2">
    <source>
        <dbReference type="Proteomes" id="UP000324222"/>
    </source>
</evidence>
<dbReference type="EMBL" id="VSRR010047187">
    <property type="protein sequence ID" value="MPC77954.1"/>
    <property type="molecule type" value="Genomic_DNA"/>
</dbReference>
<dbReference type="Proteomes" id="UP000324222">
    <property type="component" value="Unassembled WGS sequence"/>
</dbReference>
<keyword evidence="2" id="KW-1185">Reference proteome</keyword>
<proteinExistence type="predicted"/>
<accession>A0A5B7IB57</accession>
<evidence type="ECO:0000313" key="1">
    <source>
        <dbReference type="EMBL" id="MPC77954.1"/>
    </source>
</evidence>
<protein>
    <submittedName>
        <fullName evidence="1">Uncharacterized protein</fullName>
    </submittedName>
</protein>
<gene>
    <name evidence="1" type="ORF">E2C01_072424</name>
</gene>